<dbReference type="GO" id="GO:0032502">
    <property type="term" value="P:developmental process"/>
    <property type="evidence" value="ECO:0007669"/>
    <property type="project" value="TreeGrafter"/>
</dbReference>
<dbReference type="PANTHER" id="PTHR23349:SF68">
    <property type="entry name" value="FI14601P"/>
    <property type="match status" value="1"/>
</dbReference>
<dbReference type="CDD" id="cd11418">
    <property type="entry name" value="bHLH_TS_ASCL"/>
    <property type="match status" value="1"/>
</dbReference>
<dbReference type="InterPro" id="IPR050283">
    <property type="entry name" value="E-box_TF_Regulators"/>
</dbReference>
<dbReference type="InterPro" id="IPR036638">
    <property type="entry name" value="HLH_DNA-bd_sf"/>
</dbReference>
<dbReference type="PANTHER" id="PTHR23349">
    <property type="entry name" value="BASIC HELIX-LOOP-HELIX TRANSCRIPTION FACTOR, TWIST"/>
    <property type="match status" value="1"/>
</dbReference>
<dbReference type="eggNOG" id="ENOG502SX5H">
    <property type="taxonomic scope" value="Eukaryota"/>
</dbReference>
<sequence>MARTPIIRDANEARKVKKEKSREKEYRRSQNINTAFDSLQQRIPYLRQEERKSLPKIKTLRLAMQYIAHLNKLLDGNELAETESNESRPLTHSDFRNTVTNEMRIRNSYRERAHSQEMDQETVQRILTREENRRRCISMPDERGYISNQQRQFGPISNNVYNLRHQIDENYMPFQNPMMMMVPYNTQVINIENHVNYHPMPMDISHQYMLDSNYSTHL</sequence>
<evidence type="ECO:0000256" key="1">
    <source>
        <dbReference type="SAM" id="MobiDB-lite"/>
    </source>
</evidence>
<name>A0A1I7UF42_9PELO</name>
<dbReference type="Proteomes" id="UP000095282">
    <property type="component" value="Unplaced"/>
</dbReference>
<dbReference type="Gene3D" id="4.10.280.10">
    <property type="entry name" value="Helix-loop-helix DNA-binding domain"/>
    <property type="match status" value="1"/>
</dbReference>
<dbReference type="GO" id="GO:0000981">
    <property type="term" value="F:DNA-binding transcription factor activity, RNA polymerase II-specific"/>
    <property type="evidence" value="ECO:0007669"/>
    <property type="project" value="TreeGrafter"/>
</dbReference>
<organism evidence="3 4">
    <name type="scientific">Caenorhabditis tropicalis</name>
    <dbReference type="NCBI Taxonomy" id="1561998"/>
    <lineage>
        <taxon>Eukaryota</taxon>
        <taxon>Metazoa</taxon>
        <taxon>Ecdysozoa</taxon>
        <taxon>Nematoda</taxon>
        <taxon>Chromadorea</taxon>
        <taxon>Rhabditida</taxon>
        <taxon>Rhabditina</taxon>
        <taxon>Rhabditomorpha</taxon>
        <taxon>Rhabditoidea</taxon>
        <taxon>Rhabditidae</taxon>
        <taxon>Peloderinae</taxon>
        <taxon>Caenorhabditis</taxon>
    </lineage>
</organism>
<dbReference type="WBParaSite" id="Csp11.Scaffold629.g8685.t1">
    <property type="protein sequence ID" value="Csp11.Scaffold629.g8685.t1"/>
    <property type="gene ID" value="Csp11.Scaffold629.g8685"/>
</dbReference>
<proteinExistence type="predicted"/>
<evidence type="ECO:0000313" key="3">
    <source>
        <dbReference type="Proteomes" id="UP000095282"/>
    </source>
</evidence>
<dbReference type="AlphaFoldDB" id="A0A1I7UF42"/>
<dbReference type="InterPro" id="IPR011598">
    <property type="entry name" value="bHLH_dom"/>
</dbReference>
<dbReference type="GO" id="GO:0046983">
    <property type="term" value="F:protein dimerization activity"/>
    <property type="evidence" value="ECO:0007669"/>
    <property type="project" value="InterPro"/>
</dbReference>
<feature type="compositionally biased region" description="Basic and acidic residues" evidence="1">
    <location>
        <begin position="9"/>
        <end position="27"/>
    </location>
</feature>
<evidence type="ECO:0000313" key="4">
    <source>
        <dbReference type="WBParaSite" id="Csp11.Scaffold629.g8685.t1"/>
    </source>
</evidence>
<accession>A0A1I7UF42</accession>
<reference evidence="4" key="1">
    <citation type="submission" date="2016-11" db="UniProtKB">
        <authorList>
            <consortium name="WormBaseParasite"/>
        </authorList>
    </citation>
    <scope>IDENTIFICATION</scope>
</reference>
<keyword evidence="3" id="KW-1185">Reference proteome</keyword>
<feature type="region of interest" description="Disordered" evidence="1">
    <location>
        <begin position="1"/>
        <end position="27"/>
    </location>
</feature>
<dbReference type="SUPFAM" id="SSF47459">
    <property type="entry name" value="HLH, helix-loop-helix DNA-binding domain"/>
    <property type="match status" value="1"/>
</dbReference>
<dbReference type="GO" id="GO:0000977">
    <property type="term" value="F:RNA polymerase II transcription regulatory region sequence-specific DNA binding"/>
    <property type="evidence" value="ECO:0007669"/>
    <property type="project" value="TreeGrafter"/>
</dbReference>
<evidence type="ECO:0000259" key="2">
    <source>
        <dbReference type="PROSITE" id="PS50888"/>
    </source>
</evidence>
<dbReference type="STRING" id="1561998.A0A1I7UF42"/>
<feature type="domain" description="BHLH" evidence="2">
    <location>
        <begin position="16"/>
        <end position="70"/>
    </location>
</feature>
<protein>
    <submittedName>
        <fullName evidence="4">BHLH domain-containing protein</fullName>
    </submittedName>
</protein>
<dbReference type="PROSITE" id="PS50888">
    <property type="entry name" value="BHLH"/>
    <property type="match status" value="1"/>
</dbReference>
<dbReference type="Pfam" id="PF00010">
    <property type="entry name" value="HLH"/>
    <property type="match status" value="1"/>
</dbReference>
<dbReference type="SMART" id="SM00353">
    <property type="entry name" value="HLH"/>
    <property type="match status" value="1"/>
</dbReference>